<organism evidence="8 9">
    <name type="scientific">Aromia moschata</name>
    <dbReference type="NCBI Taxonomy" id="1265417"/>
    <lineage>
        <taxon>Eukaryota</taxon>
        <taxon>Metazoa</taxon>
        <taxon>Ecdysozoa</taxon>
        <taxon>Arthropoda</taxon>
        <taxon>Hexapoda</taxon>
        <taxon>Insecta</taxon>
        <taxon>Pterygota</taxon>
        <taxon>Neoptera</taxon>
        <taxon>Endopterygota</taxon>
        <taxon>Coleoptera</taxon>
        <taxon>Polyphaga</taxon>
        <taxon>Cucujiformia</taxon>
        <taxon>Chrysomeloidea</taxon>
        <taxon>Cerambycidae</taxon>
        <taxon>Cerambycinae</taxon>
        <taxon>Callichromatini</taxon>
        <taxon>Aromia</taxon>
    </lineage>
</organism>
<protein>
    <recommendedName>
        <fullName evidence="7">Importin N-terminal domain-containing protein</fullName>
    </recommendedName>
</protein>
<accession>A0AAV8Z0L6</accession>
<evidence type="ECO:0000256" key="4">
    <source>
        <dbReference type="ARBA" id="ARBA00022490"/>
    </source>
</evidence>
<dbReference type="InterPro" id="IPR011989">
    <property type="entry name" value="ARM-like"/>
</dbReference>
<comment type="subcellular location">
    <subcellularLocation>
        <location evidence="2">Cytoplasm</location>
    </subcellularLocation>
    <subcellularLocation>
        <location evidence="1">Nucleus</location>
    </subcellularLocation>
</comment>
<dbReference type="GO" id="GO:0005829">
    <property type="term" value="C:cytosol"/>
    <property type="evidence" value="ECO:0007669"/>
    <property type="project" value="TreeGrafter"/>
</dbReference>
<evidence type="ECO:0000259" key="7">
    <source>
        <dbReference type="PROSITE" id="PS50166"/>
    </source>
</evidence>
<dbReference type="SMART" id="SM00913">
    <property type="entry name" value="IBN_N"/>
    <property type="match status" value="1"/>
</dbReference>
<evidence type="ECO:0000256" key="6">
    <source>
        <dbReference type="ARBA" id="ARBA00023242"/>
    </source>
</evidence>
<keyword evidence="4" id="KW-0963">Cytoplasm</keyword>
<keyword evidence="5" id="KW-0653">Protein transport</keyword>
<dbReference type="Proteomes" id="UP001162162">
    <property type="component" value="Unassembled WGS sequence"/>
</dbReference>
<evidence type="ECO:0000256" key="1">
    <source>
        <dbReference type="ARBA" id="ARBA00004123"/>
    </source>
</evidence>
<gene>
    <name evidence="8" type="ORF">NQ318_020580</name>
</gene>
<dbReference type="GO" id="GO:0031267">
    <property type="term" value="F:small GTPase binding"/>
    <property type="evidence" value="ECO:0007669"/>
    <property type="project" value="InterPro"/>
</dbReference>
<dbReference type="AlphaFoldDB" id="A0AAV8Z0L6"/>
<reference evidence="8" key="1">
    <citation type="journal article" date="2023" name="Insect Mol. Biol.">
        <title>Genome sequencing provides insights into the evolution of gene families encoding plant cell wall-degrading enzymes in longhorned beetles.</title>
        <authorList>
            <person name="Shin N.R."/>
            <person name="Okamura Y."/>
            <person name="Kirsch R."/>
            <person name="Pauchet Y."/>
        </authorList>
    </citation>
    <scope>NUCLEOTIDE SEQUENCE</scope>
    <source>
        <strain evidence="8">AMC_N1</strain>
    </source>
</reference>
<dbReference type="SUPFAM" id="SSF48371">
    <property type="entry name" value="ARM repeat"/>
    <property type="match status" value="1"/>
</dbReference>
<proteinExistence type="predicted"/>
<comment type="caution">
    <text evidence="8">The sequence shown here is derived from an EMBL/GenBank/DDBJ whole genome shotgun (WGS) entry which is preliminary data.</text>
</comment>
<evidence type="ECO:0000313" key="8">
    <source>
        <dbReference type="EMBL" id="KAJ8957541.1"/>
    </source>
</evidence>
<dbReference type="GO" id="GO:0006606">
    <property type="term" value="P:protein import into nucleus"/>
    <property type="evidence" value="ECO:0007669"/>
    <property type="project" value="TreeGrafter"/>
</dbReference>
<evidence type="ECO:0000256" key="2">
    <source>
        <dbReference type="ARBA" id="ARBA00004496"/>
    </source>
</evidence>
<evidence type="ECO:0000256" key="3">
    <source>
        <dbReference type="ARBA" id="ARBA00022448"/>
    </source>
</evidence>
<dbReference type="Gene3D" id="1.25.10.10">
    <property type="entry name" value="Leucine-rich Repeat Variant"/>
    <property type="match status" value="1"/>
</dbReference>
<dbReference type="GO" id="GO:0005635">
    <property type="term" value="C:nuclear envelope"/>
    <property type="evidence" value="ECO:0007669"/>
    <property type="project" value="TreeGrafter"/>
</dbReference>
<keyword evidence="3" id="KW-0813">Transport</keyword>
<keyword evidence="6" id="KW-0539">Nucleus</keyword>
<keyword evidence="9" id="KW-1185">Reference proteome</keyword>
<sequence length="88" mass="9935">MEIRKLIDLLRATIDPTQRQQAEAQLDQANCDMPVRQAGAIYLKNLIATSWQDREAEAGQPMPFALHEQDRALIRDSIVDAVVHAPRT</sequence>
<dbReference type="InterPro" id="IPR016024">
    <property type="entry name" value="ARM-type_fold"/>
</dbReference>
<evidence type="ECO:0000313" key="9">
    <source>
        <dbReference type="Proteomes" id="UP001162162"/>
    </source>
</evidence>
<dbReference type="Pfam" id="PF03810">
    <property type="entry name" value="IBN_N"/>
    <property type="match status" value="1"/>
</dbReference>
<dbReference type="EMBL" id="JAPWTK010000022">
    <property type="protein sequence ID" value="KAJ8957541.1"/>
    <property type="molecule type" value="Genomic_DNA"/>
</dbReference>
<dbReference type="InterPro" id="IPR001494">
    <property type="entry name" value="Importin-beta_N"/>
</dbReference>
<evidence type="ECO:0000256" key="5">
    <source>
        <dbReference type="ARBA" id="ARBA00022927"/>
    </source>
</evidence>
<dbReference type="PANTHER" id="PTHR10997">
    <property type="entry name" value="IMPORTIN-7, 8, 11"/>
    <property type="match status" value="1"/>
</dbReference>
<feature type="domain" description="Importin N-terminal" evidence="7">
    <location>
        <begin position="26"/>
        <end position="84"/>
    </location>
</feature>
<name>A0AAV8Z0L6_9CUCU</name>
<dbReference type="PROSITE" id="PS50166">
    <property type="entry name" value="IMPORTIN_B_NT"/>
    <property type="match status" value="1"/>
</dbReference>
<dbReference type="PANTHER" id="PTHR10997:SF18">
    <property type="entry name" value="D-IMPORTIN 7_RANBP7"/>
    <property type="match status" value="1"/>
</dbReference>